<comment type="function">
    <text evidence="16">Protease cofactor: Cofactor that activates the viral protease. Binds to viral protease in a 1:1 ratio.</text>
</comment>
<keyword evidence="15 16" id="KW-1160">Virus entry into host cell</keyword>
<organism evidence="18">
    <name type="scientific">Bat mastadenovirus</name>
    <dbReference type="NCBI Taxonomy" id="740971"/>
    <lineage>
        <taxon>Viruses</taxon>
        <taxon>Varidnaviria</taxon>
        <taxon>Bamfordvirae</taxon>
        <taxon>Preplasmiviricota</taxon>
        <taxon>Polisuviricotina</taxon>
        <taxon>Pharingeaviricetes</taxon>
        <taxon>Rowavirales</taxon>
        <taxon>Adenoviridae</taxon>
        <taxon>Mastadenovirus</taxon>
        <taxon>Mastadenovirus asiensse</taxon>
    </lineage>
</organism>
<keyword evidence="4 16" id="KW-1162">Viral penetration into host cytoplasm</keyword>
<keyword evidence="16" id="KW-0597">Phosphoprotein</keyword>
<comment type="similarity">
    <text evidence="16">Belongs to the adenoviridae protein VI family.</text>
</comment>
<evidence type="ECO:0000256" key="3">
    <source>
        <dbReference type="ARBA" id="ARBA00022581"/>
    </source>
</evidence>
<keyword evidence="1 16" id="KW-0167">Capsid protein</keyword>
<evidence type="ECO:0000256" key="10">
    <source>
        <dbReference type="ARBA" id="ARBA00022952"/>
    </source>
</evidence>
<feature type="region of interest" description="Binds to importin alpha/beta, involved in hexon nuclear import" evidence="16">
    <location>
        <begin position="256"/>
        <end position="266"/>
    </location>
</feature>
<evidence type="ECO:0000256" key="12">
    <source>
        <dbReference type="ARBA" id="ARBA00023120"/>
    </source>
</evidence>
<accession>A0A8G0W197</accession>
<dbReference type="HAMAP" id="MF_04048">
    <property type="entry name" value="ADV_CAP6"/>
    <property type="match status" value="1"/>
</dbReference>
<dbReference type="GO" id="GO:0030430">
    <property type="term" value="C:host cell cytoplasm"/>
    <property type="evidence" value="ECO:0007669"/>
    <property type="project" value="UniProtKB-SubCell"/>
</dbReference>
<comment type="induction">
    <text evidence="16">Expressed in the late phase of the viral replicative cycle.</text>
</comment>
<comment type="subunit">
    <molecule>Endosome lysis protein</molecule>
    <text evidence="16">Interacts (via PPxY motif) with host NEDD4 ubiquitine ligase; this interaction might play a role in virus intracellular transport during entry. Part of a complex composed of the core-capsid bridging protein, the endosome lysis protein VI and the hexon-linking protein VIII; these interactions bridge the virus core to the capsid. Interacts with peripentonal hexons; this interaction stabilizes the capsid by gluing two peripentonal hexons together and joining them with an adjacent group-of-nine hexon.</text>
</comment>
<evidence type="ECO:0000256" key="8">
    <source>
        <dbReference type="ARBA" id="ARBA00022921"/>
    </source>
</evidence>
<feature type="region of interest" description="Amphipathic alpha-helix essential for membrane lytic activity" evidence="16">
    <location>
        <begin position="34"/>
        <end position="54"/>
    </location>
</feature>
<dbReference type="EMBL" id="MW597741">
    <property type="protein sequence ID" value="QYW15033.1"/>
    <property type="molecule type" value="Genomic_DNA"/>
</dbReference>
<keyword evidence="5 16" id="KW-1188">Viral release from host cell</keyword>
<comment type="function">
    <text evidence="16">Endosome lysis protein: Structural component of the virion that provides increased stability to the particle shell through its interaction with the core-capsid bridging protein and the hexon-linking protein VIII. Fibers shedding during virus entry into host cell allows the endosome lysis protein to be exposed as a membrane-lytic peptide. Exhibits pH-independent membrane fragmentation activity and probably mediates viral rapid escape from host endosome via organellar membrane lysis. It is not clear if it then remains partially associated with the capsid and involved in the intracellular microtubule-dependent transport of capsid to the nucleus, or if it is lost during endosomal penetration.</text>
</comment>
<evidence type="ECO:0000256" key="11">
    <source>
        <dbReference type="ARBA" id="ARBA00023099"/>
    </source>
</evidence>
<evidence type="ECO:0000256" key="5">
    <source>
        <dbReference type="ARBA" id="ARBA00022612"/>
    </source>
</evidence>
<comment type="PTM">
    <text evidence="16">Ubiquitinated by Nedd4 following partial capsid disassembly; which might play a role in intracellular virus movement during entry.</text>
</comment>
<feature type="propeptide" id="PRO_5035025164" evidence="16">
    <location>
        <begin position="1"/>
        <end position="33"/>
    </location>
</feature>
<comment type="subcellular location">
    <molecule>Pre-protein VI</molecule>
    <subcellularLocation>
        <location evidence="16">Host nucleus</location>
    </subcellularLocation>
    <subcellularLocation>
        <location evidence="16">Host cytoplasm</location>
    </subcellularLocation>
    <text evidence="16">Shuttles between host cytoplasm and nucleus.</text>
</comment>
<feature type="short sequence motif" description="Nuclear export signal" evidence="16">
    <location>
        <begin position="67"/>
        <end position="76"/>
    </location>
</feature>
<keyword evidence="6 16" id="KW-0832">Ubl conjugation</keyword>
<keyword evidence="10 16" id="KW-1177">Microtubular inwards viral transport</keyword>
<feature type="region of interest" description="Involved in endosomal membrane lysis" evidence="16">
    <location>
        <begin position="36"/>
        <end position="53"/>
    </location>
</feature>
<comment type="subunit">
    <molecule>Pre-protein VI</molecule>
    <text evidence="16">Interacts with hexon protein; this interaction allows nuclear import of hexon trimers and possibly pre-capsid assembly. Interacts (via C-terminal NLS) with importin alpha/beta.</text>
</comment>
<keyword evidence="11 16" id="KW-1174">Viral penetration via lysis of host organellar membrane</keyword>
<name>A0A8G0W197_9ADEN</name>
<comment type="miscellaneous">
    <text evidence="16">All late proteins expressed from the major late promoter are produced by alternative splicing and alternative polyadenylation of the same gene giving rise to non-overlapping ORFs. A leader sequence is present in the N-terminus of all these mRNAs and is recognized by the viral shutoff protein to provide expression although conventional translation via ribosome scanning from the cap has been shut off in the host cell.</text>
</comment>
<comment type="domain">
    <text evidence="16">Late-budding domains (L domains) are short sequence motifs essential for viral particle release. They can occur individually or in close proximity within structural proteins. They interacts with sorting cellular proteins of the multivesicular body (MVB) pathway. Most of these proteins are class E vacuolar protein sorting factors belonging to ESCRT-I, ESCRT-II or ESCRT-III complexes. Minor capsid protein 6 contains one L domain: a PPXY motif which binds to the WW domains of HECT (homologous to E6-AP C-terminus) E3 ubiquitin ligases, like NEDD4. In adenoviruses, this motif seems to play a role in microtubule-dependent intracellular trafficking toward the nucleus during virus entry into host cell and in suppression of DAXX-mediated repression of the immediate early E1A promoter.</text>
</comment>
<dbReference type="GO" id="GO:0019076">
    <property type="term" value="P:viral release from host cell"/>
    <property type="evidence" value="ECO:0007669"/>
    <property type="project" value="UniProtKB-UniRule"/>
</dbReference>
<comment type="domain">
    <text evidence="16">N-terminal amphipathic alpha-helix domain is essential for the membrane lytic activity.</text>
</comment>
<evidence type="ECO:0000256" key="4">
    <source>
        <dbReference type="ARBA" id="ARBA00022595"/>
    </source>
</evidence>
<evidence type="ECO:0000256" key="1">
    <source>
        <dbReference type="ARBA" id="ARBA00022561"/>
    </source>
</evidence>
<dbReference type="GO" id="GO:0042025">
    <property type="term" value="C:host cell nucleus"/>
    <property type="evidence" value="ECO:0007669"/>
    <property type="project" value="UniProtKB-SubCell"/>
</dbReference>
<keyword evidence="14 16" id="KW-1035">Host cytoplasm</keyword>
<gene>
    <name evidence="16" type="primary">L3</name>
</gene>
<evidence type="ECO:0000256" key="9">
    <source>
        <dbReference type="ARBA" id="ARBA00022950"/>
    </source>
</evidence>
<feature type="region of interest" description="Disordered" evidence="17">
    <location>
        <begin position="231"/>
        <end position="250"/>
    </location>
</feature>
<keyword evidence="3 16" id="KW-0945">Host-virus interaction</keyword>
<dbReference type="GO" id="GO:0075521">
    <property type="term" value="P:microtubule-dependent intracellular transport of viral material towards nucleus"/>
    <property type="evidence" value="ECO:0007669"/>
    <property type="project" value="UniProtKB-UniRule"/>
</dbReference>
<comment type="subunit">
    <molecule>Protease cofactor</molecule>
    <text evidence="16">Heterodimer with the viral protease; disulfide-linked. Interacts with the viral protease.</text>
</comment>
<dbReference type="InterPro" id="IPR004243">
    <property type="entry name" value="McpVI"/>
</dbReference>
<protein>
    <recommendedName>
        <fullName evidence="16">Pre-protein VI</fullName>
        <shortName evidence="16">pVI</shortName>
    </recommendedName>
    <component>
        <recommendedName>
            <fullName evidence="16">Endosome lysis protein</fullName>
        </recommendedName>
    </component>
    <component>
        <recommendedName>
            <fullName evidence="16">Protease cofactor</fullName>
        </recommendedName>
        <alternativeName>
            <fullName evidence="16">pVI-C</fullName>
        </alternativeName>
    </component>
</protein>
<dbReference type="GO" id="GO:0046729">
    <property type="term" value="C:viral procapsid"/>
    <property type="evidence" value="ECO:0007669"/>
    <property type="project" value="UniProtKB-UniRule"/>
</dbReference>
<feature type="region of interest" description="Disordered" evidence="17">
    <location>
        <begin position="170"/>
        <end position="194"/>
    </location>
</feature>
<evidence type="ECO:0000313" key="18">
    <source>
        <dbReference type="EMBL" id="QYW15033.1"/>
    </source>
</evidence>
<evidence type="ECO:0000256" key="14">
    <source>
        <dbReference type="ARBA" id="ARBA00023200"/>
    </source>
</evidence>
<feature type="short sequence motif" description="Nuclear export signal" evidence="16">
    <location>
        <begin position="247"/>
        <end position="258"/>
    </location>
</feature>
<feature type="disulfide bond" description="Interchain (with Adenovirus protease)" evidence="16">
    <location>
        <position position="265"/>
    </location>
</feature>
<feature type="region of interest" description="Interaction with hexon protein" evidence="16">
    <location>
        <begin position="249"/>
        <end position="255"/>
    </location>
</feature>
<keyword evidence="13 16" id="KW-1015">Disulfide bond</keyword>
<feature type="short sequence motif" description="Nuclear localization signal" evidence="16">
    <location>
        <begin position="261"/>
        <end position="264"/>
    </location>
</feature>
<dbReference type="GO" id="GO:0019028">
    <property type="term" value="C:viral capsid"/>
    <property type="evidence" value="ECO:0007669"/>
    <property type="project" value="UniProtKB-UniRule"/>
</dbReference>
<evidence type="ECO:0000256" key="7">
    <source>
        <dbReference type="ARBA" id="ARBA00022844"/>
    </source>
</evidence>
<dbReference type="Pfam" id="PF02993">
    <property type="entry name" value="MCPVI"/>
    <property type="match status" value="1"/>
</dbReference>
<feature type="site" description="Cleavage; by viral protease" evidence="16">
    <location>
        <begin position="255"/>
        <end position="256"/>
    </location>
</feature>
<dbReference type="GO" id="GO:0039664">
    <property type="term" value="P:lysis of host organelle involved in viral entry into host cell"/>
    <property type="evidence" value="ECO:0007669"/>
    <property type="project" value="UniProtKB-UniRule"/>
</dbReference>
<evidence type="ECO:0000256" key="13">
    <source>
        <dbReference type="ARBA" id="ARBA00023157"/>
    </source>
</evidence>
<evidence type="ECO:0000256" key="15">
    <source>
        <dbReference type="ARBA" id="ARBA00023296"/>
    </source>
</evidence>
<feature type="short sequence motif" description="PPXY motif" evidence="16">
    <location>
        <begin position="171"/>
        <end position="174"/>
    </location>
</feature>
<keyword evidence="8 16" id="KW-0426">Late protein</keyword>
<keyword evidence="12 16" id="KW-1176">Cytoplasmic inwards viral transport</keyword>
<sequence>MDAVTFTSLAPRIGSRPMMSGWSDIGTSAMSGGAFSWGNVWSGLKTFGSKAKQYGSKIWNSSTSKQLRDKLKQTNFQEKVVDGLATGIHGAIDIARQKLDKELEKRLDRPMIQIEEDMLPDGPAPEEGLLTEKEKEELVAASKKPVVIESPIKKRPRDDEKEELVMTLDEPPSYDEIFGDKAGAPTTYPMTRPVHPLARPVLPARTPVAVEPPPAYEPPAPAPAPVVAAPAVAQPARPRPSRGSWQNTLSSITGLGVRSIKRRRCWY</sequence>
<comment type="PTM">
    <text evidence="16">Protease cofactor: Contains the major nuclear import and export signals. Proteolytically removed during virion maturation. The processing of the C-terminus turns the precursor into a mature viral structural protein and abrogates its ability to promote hexon import and act as a potential chaperone protein.</text>
</comment>
<feature type="chain" id="PRO_5035025166" description="Protease cofactor" evidence="16">
    <location>
        <begin position="256"/>
        <end position="266"/>
    </location>
</feature>
<comment type="caution">
    <text evidence="16">Lacks conserved residue(s) required for the propagation of feature annotation.</text>
</comment>
<feature type="region of interest" description="Interaction with hexon protein" evidence="16">
    <location>
        <begin position="48"/>
        <end position="74"/>
    </location>
</feature>
<comment type="subcellular location">
    <molecule>Endosome lysis protein</molecule>
    <subcellularLocation>
        <location evidence="16">Virion</location>
    </subcellularLocation>
    <text evidence="16">Associates with the base of each peripentonal hexon on the capsid interior. Present in around 360 copies per virion.</text>
</comment>
<dbReference type="GO" id="GO:0043657">
    <property type="term" value="C:host cell"/>
    <property type="evidence" value="ECO:0007669"/>
    <property type="project" value="GOC"/>
</dbReference>
<feature type="short sequence motif" description="Nuclear localization signal" evidence="16">
    <location>
        <begin position="154"/>
        <end position="158"/>
    </location>
</feature>
<keyword evidence="7 16" id="KW-0946">Virion</keyword>
<evidence type="ECO:0000256" key="2">
    <source>
        <dbReference type="ARBA" id="ARBA00022562"/>
    </source>
</evidence>
<evidence type="ECO:0000256" key="6">
    <source>
        <dbReference type="ARBA" id="ARBA00022843"/>
    </source>
</evidence>
<comment type="function">
    <text evidence="16">Pre-protein VI: During virus assembly, promotes hexon trimers nuclear import through nuclear pore complexes via an importin alpha/beta-dependent mechanism. By analogy to herpesviruses capsid assembly, might act as a chaperone to promote the formation of the icosahedral capsid.</text>
</comment>
<feature type="chain" id="PRO_5035025165" description="Pre-protein VI" evidence="16">
    <location>
        <begin position="1"/>
        <end position="267"/>
    </location>
</feature>
<reference evidence="18" key="1">
    <citation type="submission" date="2021-01" db="EMBL/GenBank/DDBJ databases">
        <authorList>
            <person name="Zhang W."/>
        </authorList>
    </citation>
    <scope>NUCLEOTIDE SEQUENCE</scope>
    <source>
        <strain evidence="18">CXC10</strain>
    </source>
</reference>
<feature type="site" description="Cleavage; by viral protease" evidence="16">
    <location>
        <begin position="33"/>
        <end position="34"/>
    </location>
</feature>
<evidence type="ECO:0000256" key="17">
    <source>
        <dbReference type="SAM" id="MobiDB-lite"/>
    </source>
</evidence>
<keyword evidence="9 16" id="KW-0118">Viral capsid assembly</keyword>
<evidence type="ECO:0000256" key="16">
    <source>
        <dbReference type="HAMAP-Rule" id="MF_04048"/>
    </source>
</evidence>
<proteinExistence type="evidence at transcript level"/>
<keyword evidence="2 16" id="KW-1048">Host nucleus</keyword>